<evidence type="ECO:0000313" key="8">
    <source>
        <dbReference type="Proteomes" id="UP000595437"/>
    </source>
</evidence>
<keyword evidence="8" id="KW-1185">Reference proteome</keyword>
<dbReference type="PANTHER" id="PTHR19861:SF0">
    <property type="entry name" value="WD REPEAT-CONTAINING PROTEIN 82"/>
    <property type="match status" value="1"/>
</dbReference>
<evidence type="ECO:0000256" key="6">
    <source>
        <dbReference type="SAM" id="MobiDB-lite"/>
    </source>
</evidence>
<keyword evidence="3" id="KW-0853">WD repeat</keyword>
<feature type="compositionally biased region" description="Basic and acidic residues" evidence="6">
    <location>
        <begin position="119"/>
        <end position="134"/>
    </location>
</feature>
<dbReference type="InterPro" id="IPR015943">
    <property type="entry name" value="WD40/YVTN_repeat-like_dom_sf"/>
</dbReference>
<protein>
    <submittedName>
        <fullName evidence="7">WD40 proteinlike</fullName>
    </submittedName>
</protein>
<dbReference type="Gene3D" id="2.130.10.10">
    <property type="entry name" value="YVTN repeat-like/Quinoprotein amine dehydrogenase"/>
    <property type="match status" value="1"/>
</dbReference>
<comment type="similarity">
    <text evidence="2">Belongs to the WD repeat SWD2 family.</text>
</comment>
<name>A0A7T8KM35_CALRO</name>
<dbReference type="Proteomes" id="UP000595437">
    <property type="component" value="Chromosome 2"/>
</dbReference>
<dbReference type="SMART" id="SM00320">
    <property type="entry name" value="WD40"/>
    <property type="match status" value="2"/>
</dbReference>
<keyword evidence="5" id="KW-0539">Nucleus</keyword>
<organism evidence="7 8">
    <name type="scientific">Caligus rogercresseyi</name>
    <name type="common">Sea louse</name>
    <dbReference type="NCBI Taxonomy" id="217165"/>
    <lineage>
        <taxon>Eukaryota</taxon>
        <taxon>Metazoa</taxon>
        <taxon>Ecdysozoa</taxon>
        <taxon>Arthropoda</taxon>
        <taxon>Crustacea</taxon>
        <taxon>Multicrustacea</taxon>
        <taxon>Hexanauplia</taxon>
        <taxon>Copepoda</taxon>
        <taxon>Siphonostomatoida</taxon>
        <taxon>Caligidae</taxon>
        <taxon>Caligus</taxon>
    </lineage>
</organism>
<dbReference type="PANTHER" id="PTHR19861">
    <property type="entry name" value="WD40 REPEAT PROTEIN SWD2"/>
    <property type="match status" value="1"/>
</dbReference>
<accession>A0A7T8KM35</accession>
<comment type="subcellular location">
    <subcellularLocation>
        <location evidence="1">Nucleus</location>
    </subcellularLocation>
</comment>
<evidence type="ECO:0000256" key="2">
    <source>
        <dbReference type="ARBA" id="ARBA00005616"/>
    </source>
</evidence>
<reference evidence="8" key="1">
    <citation type="submission" date="2021-01" db="EMBL/GenBank/DDBJ databases">
        <title>Caligus Genome Assembly.</title>
        <authorList>
            <person name="Gallardo-Escarate C."/>
        </authorList>
    </citation>
    <scope>NUCLEOTIDE SEQUENCE [LARGE SCALE GENOMIC DNA]</scope>
</reference>
<dbReference type="InterPro" id="IPR001680">
    <property type="entry name" value="WD40_rpt"/>
</dbReference>
<sequence>MHLTAPLMRQFCVAKNFKEHEGSRINSFHFSWDGLSLISSSEDDQILIYDRRVNSQKYGVDLIHFTHASNAALHASTKRDDALRYLSLHDNKFIRYFAGHSKRVTSLDLSPEDDTFISGKKEEEEERDTRGRKERYNQINYSFHGGAKINSIPPWTKDDLNPS</sequence>
<evidence type="ECO:0000256" key="3">
    <source>
        <dbReference type="ARBA" id="ARBA00022574"/>
    </source>
</evidence>
<evidence type="ECO:0000256" key="4">
    <source>
        <dbReference type="ARBA" id="ARBA00022737"/>
    </source>
</evidence>
<dbReference type="EMBL" id="CP045891">
    <property type="protein sequence ID" value="QQP58441.1"/>
    <property type="molecule type" value="Genomic_DNA"/>
</dbReference>
<dbReference type="InterPro" id="IPR037867">
    <property type="entry name" value="Swd2/WDR82"/>
</dbReference>
<gene>
    <name evidence="7" type="ORF">FKW44_003761</name>
</gene>
<dbReference type="Pfam" id="PF00400">
    <property type="entry name" value="WD40"/>
    <property type="match status" value="2"/>
</dbReference>
<feature type="region of interest" description="Disordered" evidence="6">
    <location>
        <begin position="115"/>
        <end position="134"/>
    </location>
</feature>
<dbReference type="GO" id="GO:0048188">
    <property type="term" value="C:Set1C/COMPASS complex"/>
    <property type="evidence" value="ECO:0007669"/>
    <property type="project" value="TreeGrafter"/>
</dbReference>
<evidence type="ECO:0000256" key="5">
    <source>
        <dbReference type="ARBA" id="ARBA00023242"/>
    </source>
</evidence>
<evidence type="ECO:0000256" key="1">
    <source>
        <dbReference type="ARBA" id="ARBA00004123"/>
    </source>
</evidence>
<dbReference type="OrthoDB" id="27537at2759"/>
<dbReference type="AlphaFoldDB" id="A0A7T8KM35"/>
<evidence type="ECO:0000313" key="7">
    <source>
        <dbReference type="EMBL" id="QQP58441.1"/>
    </source>
</evidence>
<dbReference type="GO" id="GO:0003682">
    <property type="term" value="F:chromatin binding"/>
    <property type="evidence" value="ECO:0007669"/>
    <property type="project" value="TreeGrafter"/>
</dbReference>
<proteinExistence type="inferred from homology"/>
<dbReference type="InterPro" id="IPR011044">
    <property type="entry name" value="Quino_amine_DH_bsu"/>
</dbReference>
<keyword evidence="4" id="KW-0677">Repeat</keyword>
<dbReference type="GO" id="GO:0016070">
    <property type="term" value="P:RNA metabolic process"/>
    <property type="evidence" value="ECO:0007669"/>
    <property type="project" value="UniProtKB-ARBA"/>
</dbReference>
<dbReference type="SUPFAM" id="SSF50969">
    <property type="entry name" value="YVTN repeat-like/Quinoprotein amine dehydrogenase"/>
    <property type="match status" value="1"/>
</dbReference>